<accession>A0A380THS3</accession>
<dbReference type="Gene3D" id="3.30.360.30">
    <property type="entry name" value="homospermidine synthase like"/>
    <property type="match status" value="1"/>
</dbReference>
<proteinExistence type="predicted"/>
<dbReference type="InterPro" id="IPR005097">
    <property type="entry name" value="Sacchrp_dh_NADP-bd"/>
</dbReference>
<feature type="domain" description="Saccharopine dehydrogenase NADP binding" evidence="1">
    <location>
        <begin position="21"/>
        <end position="159"/>
    </location>
</feature>
<dbReference type="InterPro" id="IPR032095">
    <property type="entry name" value="Sacchrp_dh-like_C"/>
</dbReference>
<keyword evidence="3" id="KW-0808">Transferase</keyword>
<dbReference type="Pfam" id="PF03435">
    <property type="entry name" value="Sacchrp_dh_NADP"/>
    <property type="match status" value="1"/>
</dbReference>
<feature type="domain" description="Saccharopine dehydrogenase-like C-terminal" evidence="2">
    <location>
        <begin position="163"/>
        <end position="444"/>
    </location>
</feature>
<reference evidence="3" key="1">
    <citation type="submission" date="2018-07" db="EMBL/GenBank/DDBJ databases">
        <authorList>
            <person name="Quirk P.G."/>
            <person name="Krulwich T.A."/>
        </authorList>
    </citation>
    <scope>NUCLEOTIDE SEQUENCE</scope>
</reference>
<name>A0A380THS3_9ZZZZ</name>
<sequence length="478" mass="52246">MALGMETKKAMKHVSFPGRLVMVGFGSIGQGSLPLILRHIDIKPEQIVVITAAEAGRAVAERYGVRFIVEQLTRENYQAVLKPLLGRGDFLLNLSVDVSSVALIELAQAQGALYLDTCIEPWPGGYTDPSLTPSERSNYALRESALALKRPGERQPTAVITHGANPGLVSHFVKEALLNIARDTGSDVSKPQSRAEWAALARALGVKVIHIAERDTQVAPVAKRPGEFVNTWSIEGFVSEGSQPAELGWGTHEKHLPADAARHDFGCDAAIYLQRPGAATRVRTWTPLEGPFHGFLITHNEAISIADYYTIRNGVGALYRPTVHYAYHPCDDAVLSLHEFAGKNYALQSGVRLMMDEITTGIDELGVLLMGHSRGAYWYGSQLSIEQARALVPYNNATSLQVTAAVLAGMVWAIENPDAGVVEPDELDHERILAIAGPYLGDMVGAYSDWTPLAERETLFAETLDRDCPWQFLNFRVV</sequence>
<dbReference type="Pfam" id="PF16653">
    <property type="entry name" value="Sacchrp_dh_C"/>
    <property type="match status" value="1"/>
</dbReference>
<dbReference type="Gene3D" id="3.40.50.720">
    <property type="entry name" value="NAD(P)-binding Rossmann-like Domain"/>
    <property type="match status" value="1"/>
</dbReference>
<dbReference type="GO" id="GO:0047296">
    <property type="term" value="F:homospermidine synthase activity"/>
    <property type="evidence" value="ECO:0007669"/>
    <property type="project" value="UniProtKB-EC"/>
</dbReference>
<gene>
    <name evidence="3" type="primary">hss</name>
    <name evidence="3" type="ORF">DF3PB_4600002</name>
</gene>
<organism evidence="3">
    <name type="scientific">metagenome</name>
    <dbReference type="NCBI Taxonomy" id="256318"/>
    <lineage>
        <taxon>unclassified sequences</taxon>
        <taxon>metagenomes</taxon>
    </lineage>
</organism>
<dbReference type="EC" id="2.5.1.44" evidence="3"/>
<evidence type="ECO:0000259" key="1">
    <source>
        <dbReference type="Pfam" id="PF03435"/>
    </source>
</evidence>
<protein>
    <submittedName>
        <fullName evidence="3">Homospermidine synthase</fullName>
        <ecNumber evidence="3">2.5.1.44</ecNumber>
    </submittedName>
</protein>
<evidence type="ECO:0000259" key="2">
    <source>
        <dbReference type="Pfam" id="PF16653"/>
    </source>
</evidence>
<dbReference type="AlphaFoldDB" id="A0A380THS3"/>
<dbReference type="InterPro" id="IPR023181">
    <property type="entry name" value="Homospermid_syn-like_C"/>
</dbReference>
<dbReference type="EMBL" id="UIDG01000402">
    <property type="protein sequence ID" value="SUS07557.1"/>
    <property type="molecule type" value="Genomic_DNA"/>
</dbReference>
<evidence type="ECO:0000313" key="3">
    <source>
        <dbReference type="EMBL" id="SUS07557.1"/>
    </source>
</evidence>